<name>A0A964BMK0_9CYAN</name>
<dbReference type="InterPro" id="IPR051325">
    <property type="entry name" value="Nudix_hydrolase_domain"/>
</dbReference>
<dbReference type="GO" id="GO:0006167">
    <property type="term" value="P:AMP biosynthetic process"/>
    <property type="evidence" value="ECO:0007669"/>
    <property type="project" value="TreeGrafter"/>
</dbReference>
<dbReference type="EMBL" id="JADWDC010000006">
    <property type="protein sequence ID" value="MCC0176118.1"/>
    <property type="molecule type" value="Genomic_DNA"/>
</dbReference>
<feature type="domain" description="Nudix hydrolase" evidence="3">
    <location>
        <begin position="2"/>
        <end position="138"/>
    </location>
</feature>
<evidence type="ECO:0000259" key="3">
    <source>
        <dbReference type="PROSITE" id="PS51462"/>
    </source>
</evidence>
<dbReference type="Pfam" id="PF00293">
    <property type="entry name" value="NUDIX"/>
    <property type="match status" value="1"/>
</dbReference>
<dbReference type="RefSeq" id="WP_229639152.1">
    <property type="nucleotide sequence ID" value="NZ_JADWDC010000006.1"/>
</dbReference>
<comment type="caution">
    <text evidence="4">The sequence shown here is derived from an EMBL/GenBank/DDBJ whole genome shotgun (WGS) entry which is preliminary data.</text>
</comment>
<dbReference type="GO" id="GO:0006754">
    <property type="term" value="P:ATP biosynthetic process"/>
    <property type="evidence" value="ECO:0007669"/>
    <property type="project" value="TreeGrafter"/>
</dbReference>
<organism evidence="4 5">
    <name type="scientific">Waterburya agarophytonicola KI4</name>
    <dbReference type="NCBI Taxonomy" id="2874699"/>
    <lineage>
        <taxon>Bacteria</taxon>
        <taxon>Bacillati</taxon>
        <taxon>Cyanobacteriota</taxon>
        <taxon>Cyanophyceae</taxon>
        <taxon>Pleurocapsales</taxon>
        <taxon>Hyellaceae</taxon>
        <taxon>Waterburya</taxon>
        <taxon>Waterburya agarophytonicola</taxon>
    </lineage>
</organism>
<sequence length="142" mass="17094">MHKVKSCGVICFTRTKQPSFLLMKRSHRYDLPKGHIEPGETELQCALRELWEETGINSRQVCLELDFRFKTIYYPRYRRYDGQKVEKSLVIFFGWVREELEIVMTEHSSSEWIKWNPPHYFRNRIIDELLVAVDKQLKIKVS</sequence>
<dbReference type="PRINTS" id="PR00502">
    <property type="entry name" value="NUDIXFAMILY"/>
</dbReference>
<evidence type="ECO:0000256" key="2">
    <source>
        <dbReference type="RuleBase" id="RU003476"/>
    </source>
</evidence>
<dbReference type="InterPro" id="IPR020476">
    <property type="entry name" value="Nudix_hydrolase"/>
</dbReference>
<dbReference type="PANTHER" id="PTHR21340">
    <property type="entry name" value="DIADENOSINE 5,5-P1,P4-TETRAPHOSPHATE PYROPHOSPHOHYDROLASE MUTT"/>
    <property type="match status" value="1"/>
</dbReference>
<evidence type="ECO:0000313" key="4">
    <source>
        <dbReference type="EMBL" id="MCC0176118.1"/>
    </source>
</evidence>
<evidence type="ECO:0000313" key="5">
    <source>
        <dbReference type="Proteomes" id="UP000729733"/>
    </source>
</evidence>
<dbReference type="AlphaFoldDB" id="A0A964BMK0"/>
<dbReference type="PROSITE" id="PS00893">
    <property type="entry name" value="NUDIX_BOX"/>
    <property type="match status" value="1"/>
</dbReference>
<dbReference type="InterPro" id="IPR000086">
    <property type="entry name" value="NUDIX_hydrolase_dom"/>
</dbReference>
<evidence type="ECO:0000256" key="1">
    <source>
        <dbReference type="ARBA" id="ARBA00022801"/>
    </source>
</evidence>
<dbReference type="Proteomes" id="UP000729733">
    <property type="component" value="Unassembled WGS sequence"/>
</dbReference>
<dbReference type="InterPro" id="IPR015797">
    <property type="entry name" value="NUDIX_hydrolase-like_dom_sf"/>
</dbReference>
<dbReference type="PROSITE" id="PS51462">
    <property type="entry name" value="NUDIX"/>
    <property type="match status" value="1"/>
</dbReference>
<dbReference type="SUPFAM" id="SSF55811">
    <property type="entry name" value="Nudix"/>
    <property type="match status" value="1"/>
</dbReference>
<keyword evidence="5" id="KW-1185">Reference proteome</keyword>
<proteinExistence type="inferred from homology"/>
<dbReference type="GO" id="GO:0004081">
    <property type="term" value="F:bis(5'-nucleosyl)-tetraphosphatase (asymmetrical) activity"/>
    <property type="evidence" value="ECO:0007669"/>
    <property type="project" value="TreeGrafter"/>
</dbReference>
<comment type="similarity">
    <text evidence="2">Belongs to the Nudix hydrolase family.</text>
</comment>
<dbReference type="PANTHER" id="PTHR21340:SF0">
    <property type="entry name" value="BIS(5'-NUCLEOSYL)-TETRAPHOSPHATASE [ASYMMETRICAL]"/>
    <property type="match status" value="1"/>
</dbReference>
<dbReference type="Gene3D" id="3.90.79.10">
    <property type="entry name" value="Nucleoside Triphosphate Pyrophosphohydrolase"/>
    <property type="match status" value="1"/>
</dbReference>
<keyword evidence="1 2" id="KW-0378">Hydrolase</keyword>
<reference evidence="4" key="1">
    <citation type="journal article" date="2021" name="Antonie Van Leeuwenhoek">
        <title>Draft genome and description of Waterburya agarophytonicola gen. nov. sp. nov. (Pleurocapsales, Cyanobacteria): a seaweed symbiont.</title>
        <authorList>
            <person name="Bonthond G."/>
            <person name="Shalygin S."/>
            <person name="Bayer T."/>
            <person name="Weinberger F."/>
        </authorList>
    </citation>
    <scope>NUCLEOTIDE SEQUENCE</scope>
    <source>
        <strain evidence="4">KI4</strain>
    </source>
</reference>
<accession>A0A964BMK0</accession>
<dbReference type="InterPro" id="IPR020084">
    <property type="entry name" value="NUDIX_hydrolase_CS"/>
</dbReference>
<protein>
    <submittedName>
        <fullName evidence="4">NUDIX domain-containing protein</fullName>
    </submittedName>
</protein>
<gene>
    <name evidence="4" type="ORF">I4641_03875</name>
</gene>